<evidence type="ECO:0000256" key="8">
    <source>
        <dbReference type="RuleBase" id="RU363032"/>
    </source>
</evidence>
<dbReference type="CDD" id="cd06261">
    <property type="entry name" value="TM_PBP2"/>
    <property type="match status" value="1"/>
</dbReference>
<dbReference type="PROSITE" id="PS50928">
    <property type="entry name" value="ABC_TM1"/>
    <property type="match status" value="1"/>
</dbReference>
<dbReference type="EMBL" id="AGIZ01000012">
    <property type="protein sequence ID" value="EHC10208.1"/>
    <property type="molecule type" value="Genomic_DNA"/>
</dbReference>
<reference evidence="10 11" key="1">
    <citation type="submission" date="2011-09" db="EMBL/GenBank/DDBJ databases">
        <title>The draft genome of Fischerella sp. JSC-11.</title>
        <authorList>
            <consortium name="US DOE Joint Genome Institute (JGI-PGF)"/>
            <person name="Lucas S."/>
            <person name="Han J."/>
            <person name="Lapidus A."/>
            <person name="Cheng J.-F."/>
            <person name="Goodwin L."/>
            <person name="Pitluck S."/>
            <person name="Peters L."/>
            <person name="Land M.L."/>
            <person name="Hauser L."/>
            <person name="Sarkisova S."/>
            <person name="Bryant D.A."/>
            <person name="Brown I."/>
            <person name="Woyke T.J."/>
        </authorList>
    </citation>
    <scope>NUCLEOTIDE SEQUENCE [LARGE SCALE GENOMIC DNA]</scope>
    <source>
        <strain evidence="10 11">JSC-11</strain>
    </source>
</reference>
<proteinExistence type="inferred from homology"/>
<evidence type="ECO:0000256" key="7">
    <source>
        <dbReference type="ARBA" id="ARBA00023136"/>
    </source>
</evidence>
<feature type="transmembrane region" description="Helical" evidence="8">
    <location>
        <begin position="32"/>
        <end position="58"/>
    </location>
</feature>
<dbReference type="Proteomes" id="UP000004344">
    <property type="component" value="Unassembled WGS sequence"/>
</dbReference>
<comment type="similarity">
    <text evidence="2">Belongs to the binding-protein-dependent transport system permease family. CysTW subfamily.</text>
</comment>
<dbReference type="GeneID" id="35798889"/>
<keyword evidence="6 8" id="KW-1133">Transmembrane helix</keyword>
<dbReference type="InterPro" id="IPR000515">
    <property type="entry name" value="MetI-like"/>
</dbReference>
<dbReference type="PANTHER" id="PTHR43848">
    <property type="entry name" value="PUTRESCINE TRANSPORT SYSTEM PERMEASE PROTEIN POTI"/>
    <property type="match status" value="1"/>
</dbReference>
<accession>G6FXZ6</accession>
<evidence type="ECO:0000256" key="1">
    <source>
        <dbReference type="ARBA" id="ARBA00004651"/>
    </source>
</evidence>
<feature type="transmembrane region" description="Helical" evidence="8">
    <location>
        <begin position="263"/>
        <end position="284"/>
    </location>
</feature>
<keyword evidence="3 8" id="KW-0813">Transport</keyword>
<dbReference type="PANTHER" id="PTHR43848:SF2">
    <property type="entry name" value="PUTRESCINE TRANSPORT SYSTEM PERMEASE PROTEIN POTI"/>
    <property type="match status" value="1"/>
</dbReference>
<protein>
    <submittedName>
        <fullName evidence="10">ABC-type transporter, integral membrane subunit</fullName>
    </submittedName>
</protein>
<evidence type="ECO:0000259" key="9">
    <source>
        <dbReference type="PROSITE" id="PS50928"/>
    </source>
</evidence>
<comment type="subcellular location">
    <subcellularLocation>
        <location evidence="1 8">Cell membrane</location>
        <topology evidence="1 8">Multi-pass membrane protein</topology>
    </subcellularLocation>
</comment>
<feature type="transmembrane region" description="Helical" evidence="8">
    <location>
        <begin position="161"/>
        <end position="184"/>
    </location>
</feature>
<comment type="caution">
    <text evidence="10">The sequence shown here is derived from an EMBL/GenBank/DDBJ whole genome shotgun (WGS) entry which is preliminary data.</text>
</comment>
<feature type="domain" description="ABC transmembrane type-1" evidence="9">
    <location>
        <begin position="88"/>
        <end position="281"/>
    </location>
</feature>
<keyword evidence="7 8" id="KW-0472">Membrane</keyword>
<dbReference type="Pfam" id="PF00528">
    <property type="entry name" value="BPD_transp_1"/>
    <property type="match status" value="1"/>
</dbReference>
<keyword evidence="5 8" id="KW-0812">Transmembrane</keyword>
<keyword evidence="11" id="KW-1185">Reference proteome</keyword>
<evidence type="ECO:0000256" key="5">
    <source>
        <dbReference type="ARBA" id="ARBA00022692"/>
    </source>
</evidence>
<dbReference type="RefSeq" id="WP_009459004.1">
    <property type="nucleotide sequence ID" value="NZ_AGIZ01000012.1"/>
</dbReference>
<dbReference type="InterPro" id="IPR035906">
    <property type="entry name" value="MetI-like_sf"/>
</dbReference>
<dbReference type="Gene3D" id="1.10.3720.10">
    <property type="entry name" value="MetI-like"/>
    <property type="match status" value="1"/>
</dbReference>
<evidence type="ECO:0000256" key="4">
    <source>
        <dbReference type="ARBA" id="ARBA00022475"/>
    </source>
</evidence>
<sequence>MLNCAIVIWVRWINIKITGVDVFHLRKKPRVLYWQAVFSLLMFVFMYLPILVLGFYSFNKSPYGATWQGFTLDWYRQLFGDERILLALKNSLIVAFCAVGISAVLGTLMAVGLGRYHFPGKALYRGISYLPLIIPDIAIAVATLVFLAAVAIPLLGISLSVWTIVAAHVVFCLAYIGLVVSARLTNLDPYLEEAALDLGATPMQAFIKVLLPQLMPGIIAGCLLAFVLSLDDFLIATFTAGSGSNTLPMEIFSRIRTGVKPDVNALSVILIVISATVALIAELIRASSERKSQ</sequence>
<dbReference type="SUPFAM" id="SSF161098">
    <property type="entry name" value="MetI-like"/>
    <property type="match status" value="1"/>
</dbReference>
<dbReference type="GO" id="GO:0005886">
    <property type="term" value="C:plasma membrane"/>
    <property type="evidence" value="ECO:0007669"/>
    <property type="project" value="UniProtKB-SubCell"/>
</dbReference>
<dbReference type="AlphaFoldDB" id="G6FXZ6"/>
<keyword evidence="4" id="KW-1003">Cell membrane</keyword>
<dbReference type="PATRIC" id="fig|741277.3.peg.3185"/>
<feature type="transmembrane region" description="Helical" evidence="8">
    <location>
        <begin position="205"/>
        <end position="228"/>
    </location>
</feature>
<organism evidence="10 11">
    <name type="scientific">Fischerella thermalis JSC-11</name>
    <dbReference type="NCBI Taxonomy" id="741277"/>
    <lineage>
        <taxon>Bacteria</taxon>
        <taxon>Bacillati</taxon>
        <taxon>Cyanobacteriota</taxon>
        <taxon>Cyanophyceae</taxon>
        <taxon>Nostocales</taxon>
        <taxon>Hapalosiphonaceae</taxon>
        <taxon>Fischerella</taxon>
    </lineage>
</organism>
<evidence type="ECO:0000256" key="3">
    <source>
        <dbReference type="ARBA" id="ARBA00022448"/>
    </source>
</evidence>
<evidence type="ECO:0000313" key="10">
    <source>
        <dbReference type="EMBL" id="EHC10208.1"/>
    </source>
</evidence>
<gene>
    <name evidence="10" type="ORF">FJSC11DRAFT_3745</name>
</gene>
<name>G6FXZ6_9CYAN</name>
<evidence type="ECO:0000256" key="6">
    <source>
        <dbReference type="ARBA" id="ARBA00022989"/>
    </source>
</evidence>
<evidence type="ECO:0000313" key="11">
    <source>
        <dbReference type="Proteomes" id="UP000004344"/>
    </source>
</evidence>
<feature type="transmembrane region" description="Helical" evidence="8">
    <location>
        <begin position="92"/>
        <end position="114"/>
    </location>
</feature>
<evidence type="ECO:0000256" key="2">
    <source>
        <dbReference type="ARBA" id="ARBA00007069"/>
    </source>
</evidence>
<feature type="transmembrane region" description="Helical" evidence="8">
    <location>
        <begin position="126"/>
        <end position="155"/>
    </location>
</feature>
<dbReference type="InterPro" id="IPR051789">
    <property type="entry name" value="Bact_Polyamine_Transport"/>
</dbReference>
<dbReference type="GO" id="GO:0055085">
    <property type="term" value="P:transmembrane transport"/>
    <property type="evidence" value="ECO:0007669"/>
    <property type="project" value="InterPro"/>
</dbReference>